<evidence type="ECO:0000313" key="9">
    <source>
        <dbReference type="Proteomes" id="UP000193498"/>
    </source>
</evidence>
<evidence type="ECO:0000259" key="7">
    <source>
        <dbReference type="PROSITE" id="PS50171"/>
    </source>
</evidence>
<dbReference type="STRING" id="1314790.A0A1Y1Z0Z5"/>
<dbReference type="FunFam" id="3.30.160.60:FF:002461">
    <property type="entry name" value="Zinc finger matrin-type protein 2"/>
    <property type="match status" value="1"/>
</dbReference>
<dbReference type="InterPro" id="IPR000690">
    <property type="entry name" value="Matrin/U1-C_Znf_C2H2"/>
</dbReference>
<evidence type="ECO:0000313" key="8">
    <source>
        <dbReference type="EMBL" id="ORY03617.1"/>
    </source>
</evidence>
<evidence type="ECO:0000256" key="6">
    <source>
        <dbReference type="SAM" id="MobiDB-lite"/>
    </source>
</evidence>
<keyword evidence="2" id="KW-0479">Metal-binding</keyword>
<dbReference type="PANTHER" id="PTHR45986:SF1">
    <property type="entry name" value="ZINC FINGER MATRIN-TYPE PROTEIN 2"/>
    <property type="match status" value="1"/>
</dbReference>
<gene>
    <name evidence="8" type="ORF">K493DRAFT_311648</name>
</gene>
<evidence type="ECO:0000256" key="4">
    <source>
        <dbReference type="ARBA" id="ARBA00022833"/>
    </source>
</evidence>
<dbReference type="Gene3D" id="3.30.160.60">
    <property type="entry name" value="Classic Zinc Finger"/>
    <property type="match status" value="1"/>
</dbReference>
<keyword evidence="4" id="KW-0862">Zinc</keyword>
<dbReference type="InterPro" id="IPR036236">
    <property type="entry name" value="Znf_C2H2_sf"/>
</dbReference>
<dbReference type="FunCoup" id="A0A1Y1Z0Z5">
    <property type="interactions" value="521"/>
</dbReference>
<dbReference type="InterPro" id="IPR040107">
    <property type="entry name" value="Snu23"/>
</dbReference>
<dbReference type="SMART" id="SM00451">
    <property type="entry name" value="ZnF_U1"/>
    <property type="match status" value="1"/>
</dbReference>
<evidence type="ECO:0000256" key="1">
    <source>
        <dbReference type="ARBA" id="ARBA00004123"/>
    </source>
</evidence>
<comment type="caution">
    <text evidence="8">The sequence shown here is derived from an EMBL/GenBank/DDBJ whole genome shotgun (WGS) entry which is preliminary data.</text>
</comment>
<keyword evidence="9" id="KW-1185">Reference proteome</keyword>
<dbReference type="GO" id="GO:0000398">
    <property type="term" value="P:mRNA splicing, via spliceosome"/>
    <property type="evidence" value="ECO:0007669"/>
    <property type="project" value="InterPro"/>
</dbReference>
<dbReference type="EMBL" id="MCFE01000044">
    <property type="protein sequence ID" value="ORY03617.1"/>
    <property type="molecule type" value="Genomic_DNA"/>
</dbReference>
<evidence type="ECO:0000256" key="5">
    <source>
        <dbReference type="ARBA" id="ARBA00023242"/>
    </source>
</evidence>
<dbReference type="Pfam" id="PF12874">
    <property type="entry name" value="zf-met"/>
    <property type="match status" value="1"/>
</dbReference>
<dbReference type="InParanoid" id="A0A1Y1Z0Z5"/>
<feature type="region of interest" description="Disordered" evidence="6">
    <location>
        <begin position="143"/>
        <end position="196"/>
    </location>
</feature>
<sequence length="212" mass="24528">MSSKEGFYGTKADQGNFRRTWDKEEYRKRAEEREKREREIEEIEAQRKARKAGDSDRVLLQAREDKVNFDSGVGKIQVVQAVAGENSKQPGFYCEACDCVLKDSANYLDHINGRKHQSNMGMTMNVERSTLEQIKAKLASLKKKDEKPKEYNFEERVEAAIKQEEEDKRRKREKKKDKKREVEAQQTAELGEMDPEMAAMMGFANFGSSKKS</sequence>
<feature type="region of interest" description="Disordered" evidence="6">
    <location>
        <begin position="19"/>
        <end position="56"/>
    </location>
</feature>
<dbReference type="GO" id="GO:0005681">
    <property type="term" value="C:spliceosomal complex"/>
    <property type="evidence" value="ECO:0007669"/>
    <property type="project" value="InterPro"/>
</dbReference>
<protein>
    <recommendedName>
        <fullName evidence="7">Matrin-type domain-containing protein</fullName>
    </recommendedName>
</protein>
<feature type="domain" description="Matrin-type" evidence="7">
    <location>
        <begin position="92"/>
        <end position="122"/>
    </location>
</feature>
<evidence type="ECO:0000256" key="3">
    <source>
        <dbReference type="ARBA" id="ARBA00022771"/>
    </source>
</evidence>
<keyword evidence="5" id="KW-0539">Nucleus</keyword>
<accession>A0A1Y1Z0Z5</accession>
<proteinExistence type="predicted"/>
<name>A0A1Y1Z0Z5_9FUNG</name>
<dbReference type="PROSITE" id="PS50171">
    <property type="entry name" value="ZF_MATRIN"/>
    <property type="match status" value="1"/>
</dbReference>
<organism evidence="8 9">
    <name type="scientific">Basidiobolus meristosporus CBS 931.73</name>
    <dbReference type="NCBI Taxonomy" id="1314790"/>
    <lineage>
        <taxon>Eukaryota</taxon>
        <taxon>Fungi</taxon>
        <taxon>Fungi incertae sedis</taxon>
        <taxon>Zoopagomycota</taxon>
        <taxon>Entomophthoromycotina</taxon>
        <taxon>Basidiobolomycetes</taxon>
        <taxon>Basidiobolales</taxon>
        <taxon>Basidiobolaceae</taxon>
        <taxon>Basidiobolus</taxon>
    </lineage>
</organism>
<dbReference type="OrthoDB" id="30343at2759"/>
<comment type="subcellular location">
    <subcellularLocation>
        <location evidence="1">Nucleus</location>
    </subcellularLocation>
</comment>
<evidence type="ECO:0000256" key="2">
    <source>
        <dbReference type="ARBA" id="ARBA00022723"/>
    </source>
</evidence>
<dbReference type="PANTHER" id="PTHR45986">
    <property type="entry name" value="ZINC FINGER MATRIN-TYPE PROTEIN 2"/>
    <property type="match status" value="1"/>
</dbReference>
<dbReference type="GO" id="GO:0008270">
    <property type="term" value="F:zinc ion binding"/>
    <property type="evidence" value="ECO:0007669"/>
    <property type="project" value="UniProtKB-KW"/>
</dbReference>
<dbReference type="GO" id="GO:0046540">
    <property type="term" value="C:U4/U6 x U5 tri-snRNP complex"/>
    <property type="evidence" value="ECO:0007669"/>
    <property type="project" value="TreeGrafter"/>
</dbReference>
<dbReference type="GO" id="GO:0003676">
    <property type="term" value="F:nucleic acid binding"/>
    <property type="evidence" value="ECO:0007669"/>
    <property type="project" value="InterPro"/>
</dbReference>
<feature type="compositionally biased region" description="Basic residues" evidence="6">
    <location>
        <begin position="169"/>
        <end position="178"/>
    </location>
</feature>
<feature type="compositionally biased region" description="Basic and acidic residues" evidence="6">
    <location>
        <begin position="143"/>
        <end position="168"/>
    </location>
</feature>
<dbReference type="AlphaFoldDB" id="A0A1Y1Z0Z5"/>
<dbReference type="InterPro" id="IPR013087">
    <property type="entry name" value="Znf_C2H2_type"/>
</dbReference>
<dbReference type="InterPro" id="IPR003604">
    <property type="entry name" value="Matrin/U1-like-C_Znf_C2H2"/>
</dbReference>
<dbReference type="SUPFAM" id="SSF57667">
    <property type="entry name" value="beta-beta-alpha zinc fingers"/>
    <property type="match status" value="1"/>
</dbReference>
<keyword evidence="3" id="KW-0863">Zinc-finger</keyword>
<reference evidence="8 9" key="1">
    <citation type="submission" date="2016-07" db="EMBL/GenBank/DDBJ databases">
        <title>Pervasive Adenine N6-methylation of Active Genes in Fungi.</title>
        <authorList>
            <consortium name="DOE Joint Genome Institute"/>
            <person name="Mondo S.J."/>
            <person name="Dannebaum R.O."/>
            <person name="Kuo R.C."/>
            <person name="Labutti K."/>
            <person name="Haridas S."/>
            <person name="Kuo A."/>
            <person name="Salamov A."/>
            <person name="Ahrendt S.R."/>
            <person name="Lipzen A."/>
            <person name="Sullivan W."/>
            <person name="Andreopoulos W.B."/>
            <person name="Clum A."/>
            <person name="Lindquist E."/>
            <person name="Daum C."/>
            <person name="Ramamoorthy G.K."/>
            <person name="Gryganskyi A."/>
            <person name="Culley D."/>
            <person name="Magnuson J.K."/>
            <person name="James T.Y."/>
            <person name="O'Malley M.A."/>
            <person name="Stajich J.E."/>
            <person name="Spatafora J.W."/>
            <person name="Visel A."/>
            <person name="Grigoriev I.V."/>
        </authorList>
    </citation>
    <scope>NUCLEOTIDE SEQUENCE [LARGE SCALE GENOMIC DNA]</scope>
    <source>
        <strain evidence="8 9">CBS 931.73</strain>
    </source>
</reference>
<dbReference type="Proteomes" id="UP000193498">
    <property type="component" value="Unassembled WGS sequence"/>
</dbReference>